<dbReference type="Pfam" id="PF15107">
    <property type="entry name" value="FAM216B"/>
    <property type="match status" value="1"/>
</dbReference>
<feature type="region of interest" description="Disordered" evidence="2">
    <location>
        <begin position="133"/>
        <end position="263"/>
    </location>
</feature>
<dbReference type="PANTHER" id="PTHR16476:SF4">
    <property type="entry name" value="PROTEIN FAM216A"/>
    <property type="match status" value="1"/>
</dbReference>
<comment type="caution">
    <text evidence="3">The sequence shown here is derived from an EMBL/GenBank/DDBJ whole genome shotgun (WGS) entry which is preliminary data.</text>
</comment>
<evidence type="ECO:0000256" key="1">
    <source>
        <dbReference type="ARBA" id="ARBA00008615"/>
    </source>
</evidence>
<dbReference type="EMBL" id="CAWYQH010000141">
    <property type="protein sequence ID" value="CAK8693852.1"/>
    <property type="molecule type" value="Genomic_DNA"/>
</dbReference>
<evidence type="ECO:0000313" key="4">
    <source>
        <dbReference type="Proteomes" id="UP001642483"/>
    </source>
</evidence>
<keyword evidence="4" id="KW-1185">Reference proteome</keyword>
<dbReference type="InterPro" id="IPR029373">
    <property type="entry name" value="FAM216"/>
</dbReference>
<protein>
    <submittedName>
        <fullName evidence="3">Uncharacterized protein</fullName>
    </submittedName>
</protein>
<evidence type="ECO:0000256" key="2">
    <source>
        <dbReference type="SAM" id="MobiDB-lite"/>
    </source>
</evidence>
<name>A0ABP0GQC4_CLALP</name>
<dbReference type="PANTHER" id="PTHR16476">
    <property type="entry name" value="FAMILY WITH SEQUENCE SIMILARITY 216 MEMBER A"/>
    <property type="match status" value="1"/>
</dbReference>
<proteinExistence type="inferred from homology"/>
<evidence type="ECO:0000313" key="3">
    <source>
        <dbReference type="EMBL" id="CAK8693852.1"/>
    </source>
</evidence>
<dbReference type="Proteomes" id="UP001642483">
    <property type="component" value="Unassembled WGS sequence"/>
</dbReference>
<comment type="similarity">
    <text evidence="1">Belongs to the FAM216 family.</text>
</comment>
<gene>
    <name evidence="3" type="ORF">CVLEPA_LOCUS27142</name>
</gene>
<sequence length="263" mass="30470">MATTGAGRLRVTSHPENYSLEVLHPRRRKNHNRVPSSMRQNFHLNHPDLSKGQKRYLWSICSIYSTAQMKQLVQDQFINQLFYEISKGIVQPTDWRKYLEYISDPKKRKQQFQSLSAKRWRAPKDQYKYRYYRDHPVDLPRPKMPPLVQNMIDDELRPPPPPQPRAIRYRTRRRRQDGSQATFPQGADEGKFSPKPPVMPRQQTSTTSSSSTDSYSLDFSGSGDSSSNDASSDSAKPGRTIKEGFTRPKSRIGSRPRTMVLLD</sequence>
<reference evidence="3 4" key="1">
    <citation type="submission" date="2024-02" db="EMBL/GenBank/DDBJ databases">
        <authorList>
            <person name="Daric V."/>
            <person name="Darras S."/>
        </authorList>
    </citation>
    <scope>NUCLEOTIDE SEQUENCE [LARGE SCALE GENOMIC DNA]</scope>
</reference>
<feature type="compositionally biased region" description="Low complexity" evidence="2">
    <location>
        <begin position="204"/>
        <end position="234"/>
    </location>
</feature>
<accession>A0ABP0GQC4</accession>
<organism evidence="3 4">
    <name type="scientific">Clavelina lepadiformis</name>
    <name type="common">Light-bulb sea squirt</name>
    <name type="synonym">Ascidia lepadiformis</name>
    <dbReference type="NCBI Taxonomy" id="159417"/>
    <lineage>
        <taxon>Eukaryota</taxon>
        <taxon>Metazoa</taxon>
        <taxon>Chordata</taxon>
        <taxon>Tunicata</taxon>
        <taxon>Ascidiacea</taxon>
        <taxon>Aplousobranchia</taxon>
        <taxon>Clavelinidae</taxon>
        <taxon>Clavelina</taxon>
    </lineage>
</organism>